<protein>
    <submittedName>
        <fullName evidence="1">Uncharacterized protein</fullName>
    </submittedName>
</protein>
<reference evidence="1" key="1">
    <citation type="submission" date="2019-08" db="EMBL/GenBank/DDBJ databases">
        <authorList>
            <person name="Kucharzyk K."/>
            <person name="Murdoch R.W."/>
            <person name="Higgins S."/>
            <person name="Loffler F."/>
        </authorList>
    </citation>
    <scope>NUCLEOTIDE SEQUENCE</scope>
</reference>
<dbReference type="AlphaFoldDB" id="A0A644Y9C4"/>
<gene>
    <name evidence="1" type="ORF">SDC9_69637</name>
</gene>
<accession>A0A644Y9C4</accession>
<comment type="caution">
    <text evidence="1">The sequence shown here is derived from an EMBL/GenBank/DDBJ whole genome shotgun (WGS) entry which is preliminary data.</text>
</comment>
<name>A0A644Y9C4_9ZZZZ</name>
<dbReference type="EMBL" id="VSSQ01003971">
    <property type="protein sequence ID" value="MPM23173.1"/>
    <property type="molecule type" value="Genomic_DNA"/>
</dbReference>
<sequence>MGLGGVPQLIRQLHTGVDGCVKADGVFSAGNVVVNGAGKPYDMDARFGKL</sequence>
<organism evidence="1">
    <name type="scientific">bioreactor metagenome</name>
    <dbReference type="NCBI Taxonomy" id="1076179"/>
    <lineage>
        <taxon>unclassified sequences</taxon>
        <taxon>metagenomes</taxon>
        <taxon>ecological metagenomes</taxon>
    </lineage>
</organism>
<proteinExistence type="predicted"/>
<evidence type="ECO:0000313" key="1">
    <source>
        <dbReference type="EMBL" id="MPM23173.1"/>
    </source>
</evidence>